<dbReference type="Proteomes" id="UP001199044">
    <property type="component" value="Unassembled WGS sequence"/>
</dbReference>
<evidence type="ECO:0000256" key="12">
    <source>
        <dbReference type="ARBA" id="ARBA00023049"/>
    </source>
</evidence>
<dbReference type="Pfam" id="PF00004">
    <property type="entry name" value="AAA"/>
    <property type="match status" value="1"/>
</dbReference>
<dbReference type="SUPFAM" id="SSF140990">
    <property type="entry name" value="FtsH protease domain-like"/>
    <property type="match status" value="1"/>
</dbReference>
<evidence type="ECO:0000256" key="3">
    <source>
        <dbReference type="ARBA" id="ARBA00022475"/>
    </source>
</evidence>
<accession>A0ABS7YHW5</accession>
<dbReference type="NCBIfam" id="NF008004">
    <property type="entry name" value="PRK10733.1"/>
    <property type="match status" value="1"/>
</dbReference>
<reference evidence="19" key="1">
    <citation type="submission" date="2023-07" db="EMBL/GenBank/DDBJ databases">
        <title>Molecular identification of indigenous halophilic bacteria isolated from red sea cost, biodegradation of synthetic dyes and assessment of degraded metabolite toxicity.</title>
        <authorList>
            <person name="Chaieb K."/>
            <person name="Altayb H.N."/>
        </authorList>
    </citation>
    <scope>NUCLEOTIDE SEQUENCE [LARGE SCALE GENOMIC DNA]</scope>
    <source>
        <strain evidence="19">K20</strain>
    </source>
</reference>
<gene>
    <name evidence="14 18" type="primary">ftsH</name>
    <name evidence="18" type="ORF">LDJ79_02370</name>
</gene>
<feature type="compositionally biased region" description="Basic and acidic residues" evidence="16">
    <location>
        <begin position="638"/>
        <end position="661"/>
    </location>
</feature>
<evidence type="ECO:0000256" key="10">
    <source>
        <dbReference type="ARBA" id="ARBA00022840"/>
    </source>
</evidence>
<evidence type="ECO:0000256" key="4">
    <source>
        <dbReference type="ARBA" id="ARBA00022670"/>
    </source>
</evidence>
<evidence type="ECO:0000256" key="2">
    <source>
        <dbReference type="ARBA" id="ARBA00010044"/>
    </source>
</evidence>
<protein>
    <recommendedName>
        <fullName evidence="14">ATP-dependent zinc metalloprotease FtsH</fullName>
        <ecNumber evidence="14">3.4.24.-</ecNumber>
    </recommendedName>
</protein>
<dbReference type="Pfam" id="PF06480">
    <property type="entry name" value="FtsH_ext"/>
    <property type="match status" value="1"/>
</dbReference>
<evidence type="ECO:0000259" key="17">
    <source>
        <dbReference type="SMART" id="SM00382"/>
    </source>
</evidence>
<keyword evidence="19" id="KW-1185">Reference proteome</keyword>
<comment type="subunit">
    <text evidence="14">Homohexamer.</text>
</comment>
<dbReference type="InterPro" id="IPR000642">
    <property type="entry name" value="Peptidase_M41"/>
</dbReference>
<feature type="binding site" evidence="14">
    <location>
        <position position="496"/>
    </location>
    <ligand>
        <name>Zn(2+)</name>
        <dbReference type="ChEBI" id="CHEBI:29105"/>
        <note>catalytic</note>
    </ligand>
</feature>
<evidence type="ECO:0000256" key="7">
    <source>
        <dbReference type="ARBA" id="ARBA00022741"/>
    </source>
</evidence>
<dbReference type="RefSeq" id="WP_225249441.1">
    <property type="nucleotide sequence ID" value="NZ_JAIWIU010000011.1"/>
</dbReference>
<feature type="binding site" evidence="14">
    <location>
        <begin position="196"/>
        <end position="203"/>
    </location>
    <ligand>
        <name>ATP</name>
        <dbReference type="ChEBI" id="CHEBI:30616"/>
    </ligand>
</feature>
<keyword evidence="7 14" id="KW-0547">Nucleotide-binding</keyword>
<keyword evidence="9 14" id="KW-0862">Zinc</keyword>
<proteinExistence type="inferred from homology"/>
<evidence type="ECO:0000313" key="19">
    <source>
        <dbReference type="Proteomes" id="UP001199044"/>
    </source>
</evidence>
<evidence type="ECO:0000256" key="6">
    <source>
        <dbReference type="ARBA" id="ARBA00022723"/>
    </source>
</evidence>
<keyword evidence="5 14" id="KW-0812">Transmembrane</keyword>
<evidence type="ECO:0000256" key="5">
    <source>
        <dbReference type="ARBA" id="ARBA00022692"/>
    </source>
</evidence>
<evidence type="ECO:0000256" key="15">
    <source>
        <dbReference type="RuleBase" id="RU003651"/>
    </source>
</evidence>
<comment type="similarity">
    <text evidence="2 14">In the C-terminal section; belongs to the peptidase M41 family.</text>
</comment>
<feature type="active site" evidence="14">
    <location>
        <position position="419"/>
    </location>
</feature>
<comment type="caution">
    <text evidence="18">The sequence shown here is derived from an EMBL/GenBank/DDBJ whole genome shotgun (WGS) entry which is preliminary data.</text>
</comment>
<dbReference type="InterPro" id="IPR003593">
    <property type="entry name" value="AAA+_ATPase"/>
</dbReference>
<evidence type="ECO:0000256" key="14">
    <source>
        <dbReference type="HAMAP-Rule" id="MF_01458"/>
    </source>
</evidence>
<name>A0ABS7YHW5_9VIBR</name>
<keyword evidence="13 14" id="KW-0472">Membrane</keyword>
<dbReference type="Pfam" id="PF01434">
    <property type="entry name" value="Peptidase_M41"/>
    <property type="match status" value="1"/>
</dbReference>
<keyword evidence="4 14" id="KW-0645">Protease</keyword>
<dbReference type="EMBL" id="JAIWIU010000011">
    <property type="protein sequence ID" value="MCA2014938.1"/>
    <property type="molecule type" value="Genomic_DNA"/>
</dbReference>
<feature type="binding site" evidence="14">
    <location>
        <position position="422"/>
    </location>
    <ligand>
        <name>Zn(2+)</name>
        <dbReference type="ChEBI" id="CHEBI:29105"/>
        <note>catalytic</note>
    </ligand>
</feature>
<dbReference type="Gene3D" id="1.20.58.760">
    <property type="entry name" value="Peptidase M41"/>
    <property type="match status" value="1"/>
</dbReference>
<dbReference type="SUPFAM" id="SSF52540">
    <property type="entry name" value="P-loop containing nucleoside triphosphate hydrolases"/>
    <property type="match status" value="1"/>
</dbReference>
<feature type="transmembrane region" description="Helical" evidence="14">
    <location>
        <begin position="102"/>
        <end position="123"/>
    </location>
</feature>
<comment type="caution">
    <text evidence="14">Lacks conserved residue(s) required for the propagation of feature annotation.</text>
</comment>
<comment type="function">
    <text evidence="14">Acts as a processive, ATP-dependent zinc metallopeptidase for both cytoplasmic and membrane proteins. Plays a role in the quality control of integral membrane proteins.</text>
</comment>
<keyword evidence="6 14" id="KW-0479">Metal-binding</keyword>
<evidence type="ECO:0000256" key="8">
    <source>
        <dbReference type="ARBA" id="ARBA00022801"/>
    </source>
</evidence>
<dbReference type="InterPro" id="IPR003960">
    <property type="entry name" value="ATPase_AAA_CS"/>
</dbReference>
<comment type="cofactor">
    <cofactor evidence="14">
        <name>Zn(2+)</name>
        <dbReference type="ChEBI" id="CHEBI:29105"/>
    </cofactor>
    <text evidence="14">Binds 1 zinc ion per subunit.</text>
</comment>
<dbReference type="HAMAP" id="MF_01458">
    <property type="entry name" value="FtsH"/>
    <property type="match status" value="1"/>
</dbReference>
<evidence type="ECO:0000313" key="18">
    <source>
        <dbReference type="EMBL" id="MCA2014938.1"/>
    </source>
</evidence>
<dbReference type="InterPro" id="IPR041569">
    <property type="entry name" value="AAA_lid_3"/>
</dbReference>
<dbReference type="EC" id="3.4.24.-" evidence="14"/>
<dbReference type="PROSITE" id="PS00674">
    <property type="entry name" value="AAA"/>
    <property type="match status" value="1"/>
</dbReference>
<dbReference type="Pfam" id="PF17862">
    <property type="entry name" value="AAA_lid_3"/>
    <property type="match status" value="1"/>
</dbReference>
<comment type="similarity">
    <text evidence="15">Belongs to the AAA ATPase family.</text>
</comment>
<evidence type="ECO:0000256" key="13">
    <source>
        <dbReference type="ARBA" id="ARBA00023136"/>
    </source>
</evidence>
<feature type="region of interest" description="Disordered" evidence="16">
    <location>
        <begin position="609"/>
        <end position="661"/>
    </location>
</feature>
<dbReference type="PANTHER" id="PTHR23076:SF97">
    <property type="entry name" value="ATP-DEPENDENT ZINC METALLOPROTEASE YME1L1"/>
    <property type="match status" value="1"/>
</dbReference>
<keyword evidence="11 14" id="KW-1133">Transmembrane helix</keyword>
<dbReference type="InterPro" id="IPR027417">
    <property type="entry name" value="P-loop_NTPase"/>
</dbReference>
<dbReference type="InterPro" id="IPR011546">
    <property type="entry name" value="Pept_M41_FtsH_extracell"/>
</dbReference>
<keyword evidence="10 14" id="KW-0067">ATP-binding</keyword>
<dbReference type="InterPro" id="IPR005936">
    <property type="entry name" value="FtsH"/>
</dbReference>
<dbReference type="PANTHER" id="PTHR23076">
    <property type="entry name" value="METALLOPROTEASE M41 FTSH"/>
    <property type="match status" value="1"/>
</dbReference>
<dbReference type="GO" id="GO:0008237">
    <property type="term" value="F:metallopeptidase activity"/>
    <property type="evidence" value="ECO:0007669"/>
    <property type="project" value="UniProtKB-KW"/>
</dbReference>
<comment type="subcellular location">
    <subcellularLocation>
        <location evidence="14">Cell membrane</location>
        <topology evidence="14">Multi-pass membrane protein</topology>
        <orientation evidence="14">Cytoplasmic side</orientation>
    </subcellularLocation>
    <subcellularLocation>
        <location evidence="1">Membrane</location>
    </subcellularLocation>
</comment>
<feature type="binding site" evidence="14">
    <location>
        <position position="418"/>
    </location>
    <ligand>
        <name>Zn(2+)</name>
        <dbReference type="ChEBI" id="CHEBI:29105"/>
        <note>catalytic</note>
    </ligand>
</feature>
<dbReference type="InterPro" id="IPR003959">
    <property type="entry name" value="ATPase_AAA_core"/>
</dbReference>
<evidence type="ECO:0000256" key="9">
    <source>
        <dbReference type="ARBA" id="ARBA00022833"/>
    </source>
</evidence>
<organism evidence="18 19">
    <name type="scientific">Vibrio tritonius</name>
    <dbReference type="NCBI Taxonomy" id="1435069"/>
    <lineage>
        <taxon>Bacteria</taxon>
        <taxon>Pseudomonadati</taxon>
        <taxon>Pseudomonadota</taxon>
        <taxon>Gammaproteobacteria</taxon>
        <taxon>Vibrionales</taxon>
        <taxon>Vibrionaceae</taxon>
        <taxon>Vibrio</taxon>
    </lineage>
</organism>
<dbReference type="Gene3D" id="3.40.50.300">
    <property type="entry name" value="P-loop containing nucleotide triphosphate hydrolases"/>
    <property type="match status" value="1"/>
</dbReference>
<sequence>MSDMAKNLILWLVIAVVLMSVFQSFGPGDNNGRTIDYTTFVQEVGQGQIQEAQFNNSEITFTRRGGSTRYVTYMPVYDQKLLDDLINQNVKVQGTPPEEQSLLGTIFISWFPMILLIGVWIFFMRQMQGGGGKGAMSFGKSKARMMSEEQIKTTFADVAGCDEAKEDVKELVDYLRDPSRFQKLGGKIPTGVLMVGPPGTGKTLLAKAIAGEAKVPFFTISGSDFVEMFVGVGASRVRDMFEQAKKASPCIIFIDEIDAVGRQRGAGVGGGHDEREQTLNQMLVEMDGFEGNEGIIVIAATNRPDVLDPALLRPGRFDRQVVVGLPDVRGREQILKVHMRKVPLAGDVEPSLIARGTPGFSGADLANLVNEAALFAARGNKRNVSMVEFELAKDKIMMGAERRSMVMSEETKASTAYHEAGHAIVGRLVPEHDPVYKVSIIPRGRALGVTMYLPEQDRISMSKQNLESMISSLYGGRLAEELIYGVDKVSTGASNDIERATDIARKMVTQWGFSDKLGPMLYAEDEGEVFLGRSVTQTKHMSDDTAKLIDDEVRKLIDRNYERARRILVENMDIMHAMKDALMKYETIDAGQIDDLMARKEVIREPAGWADHVANASAKNESESTSEAPKAEAPQPEKTPEEGKPQESAESDTDKKDSNAE</sequence>
<evidence type="ECO:0000256" key="1">
    <source>
        <dbReference type="ARBA" id="ARBA00004370"/>
    </source>
</evidence>
<dbReference type="NCBIfam" id="TIGR01241">
    <property type="entry name" value="FtsH_fam"/>
    <property type="match status" value="1"/>
</dbReference>
<dbReference type="InterPro" id="IPR037219">
    <property type="entry name" value="Peptidase_M41-like"/>
</dbReference>
<dbReference type="Gene3D" id="1.10.8.60">
    <property type="match status" value="1"/>
</dbReference>
<keyword evidence="8 14" id="KW-0378">Hydrolase</keyword>
<dbReference type="Gene3D" id="3.30.720.210">
    <property type="match status" value="1"/>
</dbReference>
<evidence type="ECO:0000256" key="11">
    <source>
        <dbReference type="ARBA" id="ARBA00022989"/>
    </source>
</evidence>
<keyword evidence="3 14" id="KW-1003">Cell membrane</keyword>
<comment type="similarity">
    <text evidence="14">In the central section; belongs to the AAA ATPase family.</text>
</comment>
<feature type="compositionally biased region" description="Polar residues" evidence="16">
    <location>
        <begin position="617"/>
        <end position="627"/>
    </location>
</feature>
<dbReference type="CDD" id="cd19501">
    <property type="entry name" value="RecA-like_FtsH"/>
    <property type="match status" value="1"/>
</dbReference>
<evidence type="ECO:0000256" key="16">
    <source>
        <dbReference type="SAM" id="MobiDB-lite"/>
    </source>
</evidence>
<feature type="domain" description="AAA+ ATPase" evidence="17">
    <location>
        <begin position="188"/>
        <end position="327"/>
    </location>
</feature>
<keyword evidence="12 14" id="KW-0482">Metalloprotease</keyword>
<dbReference type="SMART" id="SM00382">
    <property type="entry name" value="AAA"/>
    <property type="match status" value="1"/>
</dbReference>